<comment type="caution">
    <text evidence="2">The sequence shown here is derived from an EMBL/GenBank/DDBJ whole genome shotgun (WGS) entry which is preliminary data.</text>
</comment>
<evidence type="ECO:0000313" key="3">
    <source>
        <dbReference type="Proteomes" id="UP001266305"/>
    </source>
</evidence>
<sequence>MGAASAQGRRVGLGWGGTGAVCDGEARDDAAASHTCCVRPASAYWPAAGTPRTSVSPGALELSWTAAPAVLEAGDACGCCRPSRSRPGAAVDCEGPGFPTRPGGARASQKSRSEVLVESLRLAGRQLGTCTHRPVPLESVLASPA</sequence>
<gene>
    <name evidence="2" type="ORF">P7K49_025061</name>
</gene>
<protein>
    <submittedName>
        <fullName evidence="2">Uncharacterized protein</fullName>
    </submittedName>
</protein>
<proteinExistence type="predicted"/>
<evidence type="ECO:0000313" key="2">
    <source>
        <dbReference type="EMBL" id="KAK2096027.1"/>
    </source>
</evidence>
<feature type="region of interest" description="Disordered" evidence="1">
    <location>
        <begin position="86"/>
        <end position="112"/>
    </location>
</feature>
<name>A0ABQ9UG06_SAGOE</name>
<keyword evidence="3" id="KW-1185">Reference proteome</keyword>
<dbReference type="Proteomes" id="UP001266305">
    <property type="component" value="Unassembled WGS sequence"/>
</dbReference>
<dbReference type="EMBL" id="JASSZA010000012">
    <property type="protein sequence ID" value="KAK2096027.1"/>
    <property type="molecule type" value="Genomic_DNA"/>
</dbReference>
<evidence type="ECO:0000256" key="1">
    <source>
        <dbReference type="SAM" id="MobiDB-lite"/>
    </source>
</evidence>
<organism evidence="2 3">
    <name type="scientific">Saguinus oedipus</name>
    <name type="common">Cotton-top tamarin</name>
    <name type="synonym">Oedipomidas oedipus</name>
    <dbReference type="NCBI Taxonomy" id="9490"/>
    <lineage>
        <taxon>Eukaryota</taxon>
        <taxon>Metazoa</taxon>
        <taxon>Chordata</taxon>
        <taxon>Craniata</taxon>
        <taxon>Vertebrata</taxon>
        <taxon>Euteleostomi</taxon>
        <taxon>Mammalia</taxon>
        <taxon>Eutheria</taxon>
        <taxon>Euarchontoglires</taxon>
        <taxon>Primates</taxon>
        <taxon>Haplorrhini</taxon>
        <taxon>Platyrrhini</taxon>
        <taxon>Cebidae</taxon>
        <taxon>Callitrichinae</taxon>
        <taxon>Saguinus</taxon>
    </lineage>
</organism>
<reference evidence="2 3" key="1">
    <citation type="submission" date="2023-05" db="EMBL/GenBank/DDBJ databases">
        <title>B98-5 Cell Line De Novo Hybrid Assembly: An Optical Mapping Approach.</title>
        <authorList>
            <person name="Kananen K."/>
            <person name="Auerbach J.A."/>
            <person name="Kautto E."/>
            <person name="Blachly J.S."/>
        </authorList>
    </citation>
    <scope>NUCLEOTIDE SEQUENCE [LARGE SCALE GENOMIC DNA]</scope>
    <source>
        <strain evidence="2">B95-8</strain>
        <tissue evidence="2">Cell line</tissue>
    </source>
</reference>
<accession>A0ABQ9UG06</accession>